<evidence type="ECO:0000313" key="3">
    <source>
        <dbReference type="Proteomes" id="UP000673383"/>
    </source>
</evidence>
<accession>A0A8I1YJN3</accession>
<dbReference type="EMBL" id="JAFICZ010000001">
    <property type="protein sequence ID" value="MBP1297588.1"/>
    <property type="molecule type" value="Genomic_DNA"/>
</dbReference>
<dbReference type="Proteomes" id="UP000673383">
    <property type="component" value="Unassembled WGS sequence"/>
</dbReference>
<evidence type="ECO:0000256" key="1">
    <source>
        <dbReference type="SAM" id="Phobius"/>
    </source>
</evidence>
<organism evidence="2 3">
    <name type="scientific">Bradyrhizobium elkanii</name>
    <dbReference type="NCBI Taxonomy" id="29448"/>
    <lineage>
        <taxon>Bacteria</taxon>
        <taxon>Pseudomonadati</taxon>
        <taxon>Pseudomonadota</taxon>
        <taxon>Alphaproteobacteria</taxon>
        <taxon>Hyphomicrobiales</taxon>
        <taxon>Nitrobacteraceae</taxon>
        <taxon>Bradyrhizobium</taxon>
    </lineage>
</organism>
<reference evidence="2" key="1">
    <citation type="submission" date="2021-02" db="EMBL/GenBank/DDBJ databases">
        <title>Genomic Encyclopedia of Type Strains, Phase IV (KMG-V): Genome sequencing to study the core and pangenomes of soil and plant-associated prokaryotes.</title>
        <authorList>
            <person name="Whitman W."/>
        </authorList>
    </citation>
    <scope>NUCLEOTIDE SEQUENCE</scope>
    <source>
        <strain evidence="2">USDA 406</strain>
    </source>
</reference>
<dbReference type="AlphaFoldDB" id="A0A8I1YJN3"/>
<feature type="transmembrane region" description="Helical" evidence="1">
    <location>
        <begin position="27"/>
        <end position="48"/>
    </location>
</feature>
<keyword evidence="1" id="KW-0812">Transmembrane</keyword>
<keyword evidence="1" id="KW-0472">Membrane</keyword>
<name>A0A8I1YJN3_BRAEL</name>
<feature type="transmembrane region" description="Helical" evidence="1">
    <location>
        <begin position="54"/>
        <end position="76"/>
    </location>
</feature>
<keyword evidence="1" id="KW-1133">Transmembrane helix</keyword>
<proteinExistence type="predicted"/>
<dbReference type="RefSeq" id="WP_253601129.1">
    <property type="nucleotide sequence ID" value="NZ_JALJZH010000001.1"/>
</dbReference>
<evidence type="ECO:0000313" key="2">
    <source>
        <dbReference type="EMBL" id="MBP1297588.1"/>
    </source>
</evidence>
<comment type="caution">
    <text evidence="2">The sequence shown here is derived from an EMBL/GenBank/DDBJ whole genome shotgun (WGS) entry which is preliminary data.</text>
</comment>
<gene>
    <name evidence="2" type="ORF">JOH49_007341</name>
</gene>
<protein>
    <submittedName>
        <fullName evidence="2">Kef-type K+ transport system membrane component KefB</fullName>
    </submittedName>
</protein>
<sequence length="80" mass="8552">MSGSADKRPPGSRIDLKSDRQPAAYRAAWLCLPVMLALSGVVPLVFGFSWQTALIIVLLLACPAAMATAVYFGMFAKNAH</sequence>